<dbReference type="PROSITE" id="PS51304">
    <property type="entry name" value="GALECTIN"/>
    <property type="match status" value="2"/>
</dbReference>
<dbReference type="Pfam" id="PF00337">
    <property type="entry name" value="Gal-bind_lectin"/>
    <property type="match status" value="2"/>
</dbReference>
<dbReference type="InterPro" id="IPR044156">
    <property type="entry name" value="Galectin-like"/>
</dbReference>
<dbReference type="GO" id="GO:0005737">
    <property type="term" value="C:cytoplasm"/>
    <property type="evidence" value="ECO:0007669"/>
    <property type="project" value="TreeGrafter"/>
</dbReference>
<dbReference type="CDD" id="cd00070">
    <property type="entry name" value="GLECT"/>
    <property type="match status" value="2"/>
</dbReference>
<dbReference type="PANTHER" id="PTHR11346:SF111">
    <property type="entry name" value="GALECTIN-12"/>
    <property type="match status" value="1"/>
</dbReference>
<dbReference type="SMART" id="SM00276">
    <property type="entry name" value="GLECT"/>
    <property type="match status" value="2"/>
</dbReference>
<organism evidence="5 6">
    <name type="scientific">Neogobius melanostomus</name>
    <name type="common">round goby</name>
    <dbReference type="NCBI Taxonomy" id="47308"/>
    <lineage>
        <taxon>Eukaryota</taxon>
        <taxon>Metazoa</taxon>
        <taxon>Chordata</taxon>
        <taxon>Craniata</taxon>
        <taxon>Vertebrata</taxon>
        <taxon>Euteleostomi</taxon>
        <taxon>Actinopterygii</taxon>
        <taxon>Neopterygii</taxon>
        <taxon>Teleostei</taxon>
        <taxon>Neoteleostei</taxon>
        <taxon>Acanthomorphata</taxon>
        <taxon>Gobiaria</taxon>
        <taxon>Gobiiformes</taxon>
        <taxon>Gobioidei</taxon>
        <taxon>Gobiidae</taxon>
        <taxon>Benthophilinae</taxon>
        <taxon>Neogobiini</taxon>
        <taxon>Neogobius</taxon>
    </lineage>
</organism>
<accession>A0A8C6SDX0</accession>
<reference evidence="5" key="2">
    <citation type="submission" date="2025-09" db="UniProtKB">
        <authorList>
            <consortium name="Ensembl"/>
        </authorList>
    </citation>
    <scope>IDENTIFICATION</scope>
</reference>
<keyword evidence="1 3" id="KW-0430">Lectin</keyword>
<evidence type="ECO:0000313" key="5">
    <source>
        <dbReference type="Ensembl" id="ENSNMLP00000004855.1"/>
    </source>
</evidence>
<keyword evidence="6" id="KW-1185">Reference proteome</keyword>
<evidence type="ECO:0000313" key="6">
    <source>
        <dbReference type="Proteomes" id="UP000694523"/>
    </source>
</evidence>
<evidence type="ECO:0000259" key="4">
    <source>
        <dbReference type="PROSITE" id="PS51304"/>
    </source>
</evidence>
<evidence type="ECO:0000256" key="1">
    <source>
        <dbReference type="ARBA" id="ARBA00022734"/>
    </source>
</evidence>
<dbReference type="InterPro" id="IPR013320">
    <property type="entry name" value="ConA-like_dom_sf"/>
</dbReference>
<dbReference type="Gene3D" id="2.60.120.200">
    <property type="match status" value="2"/>
</dbReference>
<dbReference type="PANTHER" id="PTHR11346">
    <property type="entry name" value="GALECTIN"/>
    <property type="match status" value="1"/>
</dbReference>
<dbReference type="Proteomes" id="UP000694523">
    <property type="component" value="Unplaced"/>
</dbReference>
<dbReference type="SMART" id="SM00908">
    <property type="entry name" value="Gal-bind_lectin"/>
    <property type="match status" value="2"/>
</dbReference>
<keyword evidence="2" id="KW-0677">Repeat</keyword>
<name>A0A8C6SDX0_9GOBI</name>
<sequence length="272" mass="30703">LACVNSSHIGDASVLGDHPRGLAVGEMLLIQGTVPSNADRFQVDLMCGSSAKPRADVAFHFNPRVKKGCVVCNSLLKESWGREEIHKLMPFRPGAAFELIILVQSDIYKVAVNGAHLVEYKHRLELQRVDTLMIQGKDCLTRQVCPTIRTVPHVRSVPQIRTVLVWQIMTFKHELTLSSIALHLNPRLKTKDFVRNSFLSACWGPEETESNTSPSPRTRLWFLMIVLCEASQFRVAVNGTHQFDYKHRVQDLSRVTLLELSGDLRLEEVQLL</sequence>
<proteinExistence type="predicted"/>
<dbReference type="Ensembl" id="ENSNMLT00000005545.1">
    <property type="protein sequence ID" value="ENSNMLP00000004855.1"/>
    <property type="gene ID" value="ENSNMLG00000003413.1"/>
</dbReference>
<dbReference type="SUPFAM" id="SSF49899">
    <property type="entry name" value="Concanavalin A-like lectins/glucanases"/>
    <property type="match status" value="2"/>
</dbReference>
<dbReference type="InterPro" id="IPR001079">
    <property type="entry name" value="Galectin_CRD"/>
</dbReference>
<evidence type="ECO:0000256" key="3">
    <source>
        <dbReference type="RuleBase" id="RU102079"/>
    </source>
</evidence>
<protein>
    <recommendedName>
        <fullName evidence="3">Galectin</fullName>
    </recommendedName>
</protein>
<feature type="domain" description="Galectin" evidence="4">
    <location>
        <begin position="14"/>
        <end position="154"/>
    </location>
</feature>
<dbReference type="GO" id="GO:0030246">
    <property type="term" value="F:carbohydrate binding"/>
    <property type="evidence" value="ECO:0007669"/>
    <property type="project" value="UniProtKB-UniRule"/>
</dbReference>
<reference evidence="5" key="1">
    <citation type="submission" date="2025-08" db="UniProtKB">
        <authorList>
            <consortium name="Ensembl"/>
        </authorList>
    </citation>
    <scope>IDENTIFICATION</scope>
</reference>
<dbReference type="FunFam" id="2.60.120.200:FF:000124">
    <property type="entry name" value="Galectin-4"/>
    <property type="match status" value="1"/>
</dbReference>
<feature type="domain" description="Galectin" evidence="4">
    <location>
        <begin position="178"/>
        <end position="272"/>
    </location>
</feature>
<dbReference type="AlphaFoldDB" id="A0A8C6SDX0"/>
<evidence type="ECO:0000256" key="2">
    <source>
        <dbReference type="ARBA" id="ARBA00022737"/>
    </source>
</evidence>